<dbReference type="EMBL" id="VHIR01000022">
    <property type="protein sequence ID" value="TQE42616.1"/>
    <property type="molecule type" value="Genomic_DNA"/>
</dbReference>
<evidence type="ECO:0008006" key="4">
    <source>
        <dbReference type="Google" id="ProtNLM"/>
    </source>
</evidence>
<protein>
    <recommendedName>
        <fullName evidence="4">DUF2273 domain-containing protein</fullName>
    </recommendedName>
</protein>
<organism evidence="2 3">
    <name type="scientific">Corynebacterium phoceense</name>
    <dbReference type="NCBI Taxonomy" id="1686286"/>
    <lineage>
        <taxon>Bacteria</taxon>
        <taxon>Bacillati</taxon>
        <taxon>Actinomycetota</taxon>
        <taxon>Actinomycetes</taxon>
        <taxon>Mycobacteriales</taxon>
        <taxon>Corynebacteriaceae</taxon>
        <taxon>Corynebacterium</taxon>
    </lineage>
</organism>
<sequence length="63" mass="6634">MKNYTTLGIVAGIALAFLAYFGGWQLLLLSVVLAVVGGLAGAHFDGKLNVLDLWNQMIGKGRG</sequence>
<keyword evidence="3" id="KW-1185">Reference proteome</keyword>
<feature type="transmembrane region" description="Helical" evidence="1">
    <location>
        <begin position="7"/>
        <end position="40"/>
    </location>
</feature>
<proteinExistence type="predicted"/>
<evidence type="ECO:0000313" key="3">
    <source>
        <dbReference type="Proteomes" id="UP000318080"/>
    </source>
</evidence>
<evidence type="ECO:0000313" key="2">
    <source>
        <dbReference type="EMBL" id="TQE42616.1"/>
    </source>
</evidence>
<name>A0A540R4I5_9CORY</name>
<dbReference type="RefSeq" id="WP_066489099.1">
    <property type="nucleotide sequence ID" value="NZ_JADPQA010000001.1"/>
</dbReference>
<dbReference type="GeneID" id="79851475"/>
<keyword evidence="1" id="KW-0812">Transmembrane</keyword>
<keyword evidence="1" id="KW-1133">Transmembrane helix</keyword>
<accession>A0A540R4I5</accession>
<comment type="caution">
    <text evidence="2">The sequence shown here is derived from an EMBL/GenBank/DDBJ whole genome shotgun (WGS) entry which is preliminary data.</text>
</comment>
<dbReference type="AlphaFoldDB" id="A0A540R4I5"/>
<evidence type="ECO:0000256" key="1">
    <source>
        <dbReference type="SAM" id="Phobius"/>
    </source>
</evidence>
<gene>
    <name evidence="2" type="ORF">EJK80_11765</name>
</gene>
<reference evidence="2 3" key="1">
    <citation type="submission" date="2019-06" db="EMBL/GenBank/DDBJ databases">
        <title>Draft genome of C. phoceense Strain 272.</title>
        <authorList>
            <person name="Pacheco L.G.C."/>
            <person name="Barberis C.M."/>
            <person name="Almuzara M.N."/>
            <person name="Traglia G.M."/>
            <person name="Santos C.S."/>
            <person name="Rocha D.J.P.G."/>
            <person name="Aguiar E.R.G.R."/>
            <person name="Vay C.A."/>
        </authorList>
    </citation>
    <scope>NUCLEOTIDE SEQUENCE [LARGE SCALE GENOMIC DNA]</scope>
    <source>
        <strain evidence="2 3">272</strain>
    </source>
</reference>
<keyword evidence="1" id="KW-0472">Membrane</keyword>
<dbReference type="Proteomes" id="UP000318080">
    <property type="component" value="Unassembled WGS sequence"/>
</dbReference>
<dbReference type="STRING" id="1686286.GCA_900092335_00095"/>